<evidence type="ECO:0000256" key="14">
    <source>
        <dbReference type="PIRSR" id="PIRSR000130-1"/>
    </source>
</evidence>
<keyword evidence="11 18" id="KW-0129">CBS domain</keyword>
<feature type="binding site" evidence="13 15">
    <location>
        <position position="302"/>
    </location>
    <ligand>
        <name>IMP</name>
        <dbReference type="ChEBI" id="CHEBI:58053"/>
    </ligand>
</feature>
<dbReference type="EMBL" id="CP036295">
    <property type="protein sequence ID" value="QCC84876.1"/>
    <property type="molecule type" value="Genomic_DNA"/>
</dbReference>
<feature type="binding site" evidence="13 16">
    <location>
        <begin position="297"/>
        <end position="299"/>
    </location>
    <ligand>
        <name>NAD(+)</name>
        <dbReference type="ChEBI" id="CHEBI:57540"/>
    </ligand>
</feature>
<evidence type="ECO:0000256" key="3">
    <source>
        <dbReference type="ARBA" id="ARBA00011881"/>
    </source>
</evidence>
<gene>
    <name evidence="13 22" type="primary">guaB</name>
    <name evidence="22" type="ORF">DDIC_03075</name>
</gene>
<evidence type="ECO:0000313" key="22">
    <source>
        <dbReference type="EMBL" id="QCC84876.1"/>
    </source>
</evidence>
<dbReference type="PANTHER" id="PTHR11911:SF111">
    <property type="entry name" value="INOSINE-5'-MONOPHOSPHATE DEHYDROGENASE"/>
    <property type="match status" value="1"/>
</dbReference>
<accession>A0A4P7UFT2</accession>
<feature type="binding site" evidence="16">
    <location>
        <begin position="247"/>
        <end position="249"/>
    </location>
    <ligand>
        <name>NAD(+)</name>
        <dbReference type="ChEBI" id="CHEBI:57540"/>
    </ligand>
</feature>
<feature type="binding site" description="in other chain" evidence="13 17">
    <location>
        <position position="301"/>
    </location>
    <ligand>
        <name>K(+)</name>
        <dbReference type="ChEBI" id="CHEBI:29103"/>
        <note>ligand shared between two tetrameric partners</note>
    </ligand>
</feature>
<dbReference type="PIRSF" id="PIRSF000130">
    <property type="entry name" value="IMPDH"/>
    <property type="match status" value="1"/>
</dbReference>
<protein>
    <recommendedName>
        <fullName evidence="13 20">Inosine-5'-monophosphate dehydrogenase</fullName>
        <shortName evidence="13">IMP dehydrogenase</shortName>
        <shortName evidence="13">IMPD</shortName>
        <shortName evidence="13">IMPDH</shortName>
        <ecNumber evidence="13 20">1.1.1.205</ecNumber>
    </recommendedName>
</protein>
<comment type="similarity">
    <text evidence="2 13 19">Belongs to the IMPDH/GMPR family.</text>
</comment>
<dbReference type="EC" id="1.1.1.205" evidence="13 20"/>
<comment type="function">
    <text evidence="13">Catalyzes the conversion of inosine 5'-phosphate (IMP) to xanthosine 5'-phosphate (XMP), the first committed and rate-limiting step in the de novo synthesis of guanine nucleotides, and therefore plays an important role in the regulation of cell growth.</text>
</comment>
<dbReference type="GO" id="GO:0000166">
    <property type="term" value="F:nucleotide binding"/>
    <property type="evidence" value="ECO:0007669"/>
    <property type="project" value="UniProtKB-UniRule"/>
</dbReference>
<comment type="cofactor">
    <cofactor evidence="1 13">
        <name>K(+)</name>
        <dbReference type="ChEBI" id="CHEBI:29103"/>
    </cofactor>
</comment>
<keyword evidence="8 13" id="KW-0630">Potassium</keyword>
<dbReference type="PROSITE" id="PS00487">
    <property type="entry name" value="IMP_DH_GMP_RED"/>
    <property type="match status" value="1"/>
</dbReference>
<organism evidence="22 23">
    <name type="scientific">Desulfovibrio desulfuricans</name>
    <dbReference type="NCBI Taxonomy" id="876"/>
    <lineage>
        <taxon>Bacteria</taxon>
        <taxon>Pseudomonadati</taxon>
        <taxon>Thermodesulfobacteriota</taxon>
        <taxon>Desulfovibrionia</taxon>
        <taxon>Desulfovibrionales</taxon>
        <taxon>Desulfovibrionaceae</taxon>
        <taxon>Desulfovibrio</taxon>
    </lineage>
</organism>
<evidence type="ECO:0000256" key="5">
    <source>
        <dbReference type="ARBA" id="ARBA00022737"/>
    </source>
</evidence>
<keyword evidence="9 13" id="KW-0560">Oxidoreductase</keyword>
<dbReference type="GO" id="GO:0006177">
    <property type="term" value="P:GMP biosynthetic process"/>
    <property type="evidence" value="ECO:0007669"/>
    <property type="project" value="UniProtKB-UniRule"/>
</dbReference>
<dbReference type="CDD" id="cd00381">
    <property type="entry name" value="IMPDH"/>
    <property type="match status" value="1"/>
</dbReference>
<keyword evidence="6 13" id="KW-0332">GMP biosynthesis</keyword>
<evidence type="ECO:0000256" key="12">
    <source>
        <dbReference type="ARBA" id="ARBA00048028"/>
    </source>
</evidence>
<evidence type="ECO:0000256" key="15">
    <source>
        <dbReference type="PIRSR" id="PIRSR000130-2"/>
    </source>
</evidence>
<dbReference type="GO" id="GO:0006183">
    <property type="term" value="P:GTP biosynthetic process"/>
    <property type="evidence" value="ECO:0007669"/>
    <property type="project" value="TreeGrafter"/>
</dbReference>
<keyword evidence="7 13" id="KW-0658">Purine biosynthesis</keyword>
<keyword evidence="10 13" id="KW-0520">NAD</keyword>
<comment type="subunit">
    <text evidence="3 13">Homotetramer.</text>
</comment>
<feature type="active site" description="Proton acceptor" evidence="13 14">
    <location>
        <position position="400"/>
    </location>
</feature>
<evidence type="ECO:0000313" key="23">
    <source>
        <dbReference type="Proteomes" id="UP000297065"/>
    </source>
</evidence>
<feature type="binding site" evidence="13">
    <location>
        <position position="467"/>
    </location>
    <ligand>
        <name>K(+)</name>
        <dbReference type="ChEBI" id="CHEBI:29103"/>
        <note>ligand shared between two tetrameric partners</note>
    </ligand>
</feature>
<dbReference type="CDD" id="cd04601">
    <property type="entry name" value="CBS_pair_IMPDH"/>
    <property type="match status" value="1"/>
</dbReference>
<comment type="catalytic activity">
    <reaction evidence="12 13 20">
        <text>IMP + NAD(+) + H2O = XMP + NADH + H(+)</text>
        <dbReference type="Rhea" id="RHEA:11708"/>
        <dbReference type="ChEBI" id="CHEBI:15377"/>
        <dbReference type="ChEBI" id="CHEBI:15378"/>
        <dbReference type="ChEBI" id="CHEBI:57464"/>
        <dbReference type="ChEBI" id="CHEBI:57540"/>
        <dbReference type="ChEBI" id="CHEBI:57945"/>
        <dbReference type="ChEBI" id="CHEBI:58053"/>
        <dbReference type="EC" id="1.1.1.205"/>
    </reaction>
</comment>
<feature type="binding site" description="in other chain" evidence="13 17">
    <location>
        <position position="299"/>
    </location>
    <ligand>
        <name>K(+)</name>
        <dbReference type="ChEBI" id="CHEBI:29103"/>
        <note>ligand shared between two tetrameric partners</note>
    </ligand>
</feature>
<dbReference type="Proteomes" id="UP000297065">
    <property type="component" value="Chromosome"/>
</dbReference>
<dbReference type="FunFam" id="3.20.20.70:FF:000003">
    <property type="entry name" value="GMP reductase"/>
    <property type="match status" value="1"/>
</dbReference>
<evidence type="ECO:0000256" key="19">
    <source>
        <dbReference type="RuleBase" id="RU003927"/>
    </source>
</evidence>
<feature type="domain" description="CBS" evidence="21">
    <location>
        <begin position="153"/>
        <end position="213"/>
    </location>
</feature>
<feature type="binding site" description="in other chain" evidence="13 17">
    <location>
        <position position="304"/>
    </location>
    <ligand>
        <name>K(+)</name>
        <dbReference type="ChEBI" id="CHEBI:29103"/>
        <note>ligand shared between two tetrameric partners</note>
    </ligand>
</feature>
<dbReference type="SMART" id="SM00116">
    <property type="entry name" value="CBS"/>
    <property type="match status" value="2"/>
</dbReference>
<dbReference type="SMART" id="SM01240">
    <property type="entry name" value="IMPDH"/>
    <property type="match status" value="1"/>
</dbReference>
<feature type="binding site" evidence="13 15">
    <location>
        <begin position="337"/>
        <end position="339"/>
    </location>
    <ligand>
        <name>IMP</name>
        <dbReference type="ChEBI" id="CHEBI:58053"/>
    </ligand>
</feature>
<feature type="binding site" evidence="13 15">
    <location>
        <position position="412"/>
    </location>
    <ligand>
        <name>IMP</name>
        <dbReference type="ChEBI" id="CHEBI:58053"/>
    </ligand>
</feature>
<sequence length="485" mass="52284">MFTNRGKALTFDDILLVPGFSDITPDAVDISTWLTPEIPLRIPLLSAAMDTVTESAMAISMARMGGIGIIHKNMPVARQRLEVEKVKKSESGMILDPVTISPNNTVQEAMDLMSDFRVSGLPVVEDGRLVGILTNRDVRFVQDGAAVRVSEVMTSTNLVTVPMGTSLEESKRHLHEHRIEKLLVVDDQGLLRGLITMKDIDKVQKYPNACKDSNGRLRVGAAIGIGRDCESRSEQLLEAGVDVLVLDSAHGHSLNVLKAIRMVKTAFPNCQLVAGNVATYEGAKAILEAGADAVKVGIGPGSICTTRIVAGVGVPQVTAVMEGSRAAREMDRCCVADGGIKFSGDIVKALVVGAHSVMIGSLFAGTEESPGETILYQGRTYKIYRGMGSIDAMKEGSSDRYFQEKSKKLVPEGIVGRVPYRGPVMEAVYQLMGGLRSGMGYVGAHNLNDLFENTTFCEISPAGLRESHVHDVVITKEAPNYRIEN</sequence>
<feature type="domain" description="CBS" evidence="21">
    <location>
        <begin position="93"/>
        <end position="151"/>
    </location>
</feature>
<evidence type="ECO:0000259" key="21">
    <source>
        <dbReference type="PROSITE" id="PS51371"/>
    </source>
</evidence>
<feature type="binding site" evidence="13 15">
    <location>
        <begin position="384"/>
        <end position="388"/>
    </location>
    <ligand>
        <name>IMP</name>
        <dbReference type="ChEBI" id="CHEBI:58053"/>
    </ligand>
</feature>
<name>A0A4P7UFT2_DESDE</name>
<evidence type="ECO:0000256" key="16">
    <source>
        <dbReference type="PIRSR" id="PIRSR000130-3"/>
    </source>
</evidence>
<feature type="active site" description="Thioimidate intermediate" evidence="13 14">
    <location>
        <position position="304"/>
    </location>
</feature>
<dbReference type="Pfam" id="PF00478">
    <property type="entry name" value="IMPDH"/>
    <property type="match status" value="1"/>
</dbReference>
<evidence type="ECO:0000256" key="13">
    <source>
        <dbReference type="HAMAP-Rule" id="MF_01964"/>
    </source>
</evidence>
<dbReference type="InterPro" id="IPR013785">
    <property type="entry name" value="Aldolase_TIM"/>
</dbReference>
<dbReference type="AlphaFoldDB" id="A0A4P7UFT2"/>
<comment type="pathway">
    <text evidence="13 20">Purine metabolism; XMP biosynthesis via de novo pathway; XMP from IMP: step 1/1.</text>
</comment>
<dbReference type="InterPro" id="IPR001093">
    <property type="entry name" value="IMP_DH_GMPRt"/>
</dbReference>
<dbReference type="InterPro" id="IPR015875">
    <property type="entry name" value="IMP_DH/GMP_Rdtase_CS"/>
</dbReference>
<proteinExistence type="inferred from homology"/>
<dbReference type="HAMAP" id="MF_01964">
    <property type="entry name" value="IMPDH"/>
    <property type="match status" value="1"/>
</dbReference>
<dbReference type="Pfam" id="PF00571">
    <property type="entry name" value="CBS"/>
    <property type="match status" value="2"/>
</dbReference>
<comment type="activity regulation">
    <text evidence="13">Mycophenolic acid (MPA) is a non-competitive inhibitor that prevents formation of the closed enzyme conformation by binding to the same site as the amobile flap. In contrast, mizoribine monophosphate (MZP) is a competitive inhibitor that induces the closed conformation. MPA is a potent inhibitor of mammalian IMPDHs but a poor inhibitor of the bacterial enzymes. MZP is a more potent inhibitor of bacterial IMPDH.</text>
</comment>
<dbReference type="OrthoDB" id="9805398at2"/>
<dbReference type="SUPFAM" id="SSF51412">
    <property type="entry name" value="Inosine monophosphate dehydrogenase (IMPDH)"/>
    <property type="match status" value="2"/>
</dbReference>
<evidence type="ECO:0000256" key="1">
    <source>
        <dbReference type="ARBA" id="ARBA00001958"/>
    </source>
</evidence>
<keyword evidence="4 13" id="KW-0479">Metal-binding</keyword>
<dbReference type="PANTHER" id="PTHR11911">
    <property type="entry name" value="INOSINE-5-MONOPHOSPHATE DEHYDROGENASE RELATED"/>
    <property type="match status" value="1"/>
</dbReference>
<evidence type="ECO:0000256" key="2">
    <source>
        <dbReference type="ARBA" id="ARBA00005502"/>
    </source>
</evidence>
<dbReference type="GO" id="GO:0046872">
    <property type="term" value="F:metal ion binding"/>
    <property type="evidence" value="ECO:0007669"/>
    <property type="project" value="UniProtKB-UniRule"/>
</dbReference>
<evidence type="ECO:0000256" key="7">
    <source>
        <dbReference type="ARBA" id="ARBA00022755"/>
    </source>
</evidence>
<evidence type="ECO:0000256" key="18">
    <source>
        <dbReference type="PROSITE-ProRule" id="PRU00703"/>
    </source>
</evidence>
<evidence type="ECO:0000256" key="6">
    <source>
        <dbReference type="ARBA" id="ARBA00022749"/>
    </source>
</evidence>
<comment type="caution">
    <text evidence="13">Lacks conserved residue(s) required for the propagation of feature annotation.</text>
</comment>
<evidence type="ECO:0000256" key="4">
    <source>
        <dbReference type="ARBA" id="ARBA00022723"/>
    </source>
</evidence>
<dbReference type="PROSITE" id="PS51371">
    <property type="entry name" value="CBS"/>
    <property type="match status" value="2"/>
</dbReference>
<dbReference type="GO" id="GO:0003938">
    <property type="term" value="F:IMP dehydrogenase activity"/>
    <property type="evidence" value="ECO:0007669"/>
    <property type="project" value="UniProtKB-UniRule"/>
</dbReference>
<evidence type="ECO:0000256" key="20">
    <source>
        <dbReference type="RuleBase" id="RU003928"/>
    </source>
</evidence>
<dbReference type="InterPro" id="IPR000644">
    <property type="entry name" value="CBS_dom"/>
</dbReference>
<evidence type="ECO:0000256" key="9">
    <source>
        <dbReference type="ARBA" id="ARBA00023002"/>
    </source>
</evidence>
<feature type="binding site" evidence="13">
    <location>
        <position position="466"/>
    </location>
    <ligand>
        <name>K(+)</name>
        <dbReference type="ChEBI" id="CHEBI:29103"/>
        <note>ligand shared between two tetrameric partners</note>
    </ligand>
</feature>
<feature type="binding site" evidence="13 15">
    <location>
        <begin position="360"/>
        <end position="361"/>
    </location>
    <ligand>
        <name>IMP</name>
        <dbReference type="ChEBI" id="CHEBI:58053"/>
    </ligand>
</feature>
<reference evidence="22 23" key="1">
    <citation type="submission" date="2019-02" db="EMBL/GenBank/DDBJ databases">
        <title>Complete Genome Sequence of Desulfovibrio desulfuricans IC1, a Sulfonate Utilizing Anaerobe.</title>
        <authorList>
            <person name="Day L.A."/>
            <person name="De Leon K.B."/>
            <person name="Wall J.D."/>
        </authorList>
    </citation>
    <scope>NUCLEOTIDE SEQUENCE [LARGE SCALE GENOMIC DNA]</scope>
    <source>
        <strain evidence="22 23">IC1</strain>
    </source>
</reference>
<dbReference type="NCBIfam" id="TIGR01302">
    <property type="entry name" value="IMP_dehydrog"/>
    <property type="match status" value="1"/>
</dbReference>
<feature type="binding site" evidence="13">
    <location>
        <position position="468"/>
    </location>
    <ligand>
        <name>K(+)</name>
        <dbReference type="ChEBI" id="CHEBI:29103"/>
        <note>ligand shared between two tetrameric partners</note>
    </ligand>
</feature>
<evidence type="ECO:0000256" key="8">
    <source>
        <dbReference type="ARBA" id="ARBA00022958"/>
    </source>
</evidence>
<dbReference type="RefSeq" id="WP_136399091.1">
    <property type="nucleotide sequence ID" value="NZ_CP036295.1"/>
</dbReference>
<keyword evidence="5" id="KW-0677">Repeat</keyword>
<dbReference type="InterPro" id="IPR005990">
    <property type="entry name" value="IMP_DH"/>
</dbReference>
<dbReference type="Gene3D" id="3.20.20.70">
    <property type="entry name" value="Aldolase class I"/>
    <property type="match status" value="1"/>
</dbReference>
<evidence type="ECO:0000256" key="17">
    <source>
        <dbReference type="PIRSR" id="PIRSR000130-4"/>
    </source>
</evidence>
<feature type="binding site" evidence="13">
    <location>
        <position position="247"/>
    </location>
    <ligand>
        <name>NAD(+)</name>
        <dbReference type="ChEBI" id="CHEBI:57540"/>
    </ligand>
</feature>
<dbReference type="UniPathway" id="UPA00601">
    <property type="reaction ID" value="UER00295"/>
</dbReference>
<evidence type="ECO:0000256" key="11">
    <source>
        <dbReference type="ARBA" id="ARBA00023122"/>
    </source>
</evidence>
<evidence type="ECO:0000256" key="10">
    <source>
        <dbReference type="ARBA" id="ARBA00023027"/>
    </source>
</evidence>